<organism evidence="3 4">
    <name type="scientific">Planococcus halotolerans</name>
    <dbReference type="NCBI Taxonomy" id="2233542"/>
    <lineage>
        <taxon>Bacteria</taxon>
        <taxon>Bacillati</taxon>
        <taxon>Bacillota</taxon>
        <taxon>Bacilli</taxon>
        <taxon>Bacillales</taxon>
        <taxon>Caryophanaceae</taxon>
        <taxon>Planococcus</taxon>
    </lineage>
</organism>
<evidence type="ECO:0000313" key="3">
    <source>
        <dbReference type="EMBL" id="RAZ80968.1"/>
    </source>
</evidence>
<comment type="caution">
    <text evidence="3">The sequence shown here is derived from an EMBL/GenBank/DDBJ whole genome shotgun (WGS) entry which is preliminary data.</text>
</comment>
<evidence type="ECO:0000313" key="4">
    <source>
        <dbReference type="Proteomes" id="UP000251002"/>
    </source>
</evidence>
<feature type="domain" description="CBS" evidence="2">
    <location>
        <begin position="102"/>
        <end position="157"/>
    </location>
</feature>
<keyword evidence="4" id="KW-1185">Reference proteome</keyword>
<dbReference type="AlphaFoldDB" id="A0A365L6D3"/>
<reference evidence="3 4" key="1">
    <citation type="submission" date="2018-06" db="EMBL/GenBank/DDBJ databases">
        <title>The draft genome sequences of strains SCU63 and S1.</title>
        <authorList>
            <person name="Gan L."/>
        </authorList>
    </citation>
    <scope>NUCLEOTIDE SEQUENCE [LARGE SCALE GENOMIC DNA]</scope>
    <source>
        <strain evidence="3 4">SCU63</strain>
    </source>
</reference>
<name>A0A365L6D3_9BACL</name>
<keyword evidence="1" id="KW-0129">CBS domain</keyword>
<evidence type="ECO:0000259" key="2">
    <source>
        <dbReference type="PROSITE" id="PS51371"/>
    </source>
</evidence>
<dbReference type="RefSeq" id="WP_112221395.1">
    <property type="nucleotide sequence ID" value="NZ_CP047673.1"/>
</dbReference>
<dbReference type="PROSITE" id="PS51371">
    <property type="entry name" value="CBS"/>
    <property type="match status" value="1"/>
</dbReference>
<proteinExistence type="predicted"/>
<protein>
    <recommendedName>
        <fullName evidence="2">CBS domain-containing protein</fullName>
    </recommendedName>
</protein>
<dbReference type="InterPro" id="IPR046342">
    <property type="entry name" value="CBS_dom_sf"/>
</dbReference>
<dbReference type="InterPro" id="IPR000644">
    <property type="entry name" value="CBS_dom"/>
</dbReference>
<dbReference type="Pfam" id="PF00571">
    <property type="entry name" value="CBS"/>
    <property type="match status" value="1"/>
</dbReference>
<evidence type="ECO:0000256" key="1">
    <source>
        <dbReference type="PROSITE-ProRule" id="PRU00703"/>
    </source>
</evidence>
<dbReference type="SUPFAM" id="SSF54631">
    <property type="entry name" value="CBS-domain pair"/>
    <property type="match status" value="1"/>
</dbReference>
<sequence length="234" mass="27151">MDRQNSERFLIAFNKIEKLMKGMVDRKDHFSFFKAIELSKKEHAAIRKYEDELREFGDLRNAIVHHRTDTEYAIAEPHTEIVELIEHIEKLLSEPVTVGTSFARKVHTFQAEDTLSEVLRKVRDKNFKHIPVYHNDEFMGLLTASGIMRWLAATVEEEIISREITTMDDILKYEKNGNTYRFIASNTPVYEAEEVFKNSVLSGHKLEALLITRNGKEDETLTGIITPIDLIQIE</sequence>
<gene>
    <name evidence="3" type="ORF">DP120_01375</name>
</gene>
<dbReference type="EMBL" id="QLZR01000001">
    <property type="protein sequence ID" value="RAZ80968.1"/>
    <property type="molecule type" value="Genomic_DNA"/>
</dbReference>
<dbReference type="Gene3D" id="3.10.580.10">
    <property type="entry name" value="CBS-domain"/>
    <property type="match status" value="1"/>
</dbReference>
<accession>A0A365L6D3</accession>
<dbReference type="Proteomes" id="UP000251002">
    <property type="component" value="Unassembled WGS sequence"/>
</dbReference>